<keyword evidence="3" id="KW-1185">Reference proteome</keyword>
<comment type="caution">
    <text evidence="2">The sequence shown here is derived from an EMBL/GenBank/DDBJ whole genome shotgun (WGS) entry which is preliminary data.</text>
</comment>
<reference evidence="2 3" key="1">
    <citation type="submission" date="2023-10" db="EMBL/GenBank/DDBJ databases">
        <title>Characteristics and mechanism of a salt-tolerant marine origin heterotrophic nitrifying- aerobic denitrifying bacteria Marinobacter xestospongiae HN1.</title>
        <authorList>
            <person name="Qi R."/>
        </authorList>
    </citation>
    <scope>NUCLEOTIDE SEQUENCE [LARGE SCALE GENOMIC DNA]</scope>
    <source>
        <strain evidence="2 3">HN1</strain>
    </source>
</reference>
<evidence type="ECO:0000313" key="2">
    <source>
        <dbReference type="EMBL" id="MDV2077883.1"/>
    </source>
</evidence>
<name>A0ABU3VUD5_9GAMM</name>
<accession>A0ABU3VUD5</accession>
<organism evidence="2 3">
    <name type="scientific">Marinobacter xestospongiae</name>
    <dbReference type="NCBI Taxonomy" id="994319"/>
    <lineage>
        <taxon>Bacteria</taxon>
        <taxon>Pseudomonadati</taxon>
        <taxon>Pseudomonadota</taxon>
        <taxon>Gammaproteobacteria</taxon>
        <taxon>Pseudomonadales</taxon>
        <taxon>Marinobacteraceae</taxon>
        <taxon>Marinobacter</taxon>
    </lineage>
</organism>
<dbReference type="Proteomes" id="UP001269819">
    <property type="component" value="Unassembled WGS sequence"/>
</dbReference>
<dbReference type="RefSeq" id="WP_316972749.1">
    <property type="nucleotide sequence ID" value="NZ_JAWIIJ010000002.1"/>
</dbReference>
<sequence length="336" mass="37959">MALDDDDRTLHIRCGSDIRLTLEAAGFRGDFLEYADPVCQGPVLDGDDALEARARFISNAYEQGDDQALAATRALLMEFEQHLARASQDYQRVVLWFEHDSYDQLLLCRVLDRLQRNGVPDRLELVSTDHYPGIERFIGLGQLDSKALTELWQRRTAVTKAQLQLGERTWHALMQPDPGALAALVTAPDTAHLPYLAGALLRHLQELPGLHDGLSLTERLTLQPLHSGDQSLGDLFRIQMMETEPRPWLGDAMFWHIVRCLLKAPQPPLALVAGSSHSNWHQRVVTLTELGGALLRRRQDWMECQPPRRWLGGIELGPGRPDWRWDDLKQAPALKA</sequence>
<gene>
    <name evidence="2" type="ORF">RYS15_04280</name>
</gene>
<proteinExistence type="predicted"/>
<evidence type="ECO:0000259" key="1">
    <source>
        <dbReference type="Pfam" id="PF08874"/>
    </source>
</evidence>
<dbReference type="InterPro" id="IPR014973">
    <property type="entry name" value="DUF1835"/>
</dbReference>
<feature type="domain" description="DUF1835" evidence="1">
    <location>
        <begin position="11"/>
        <end position="116"/>
    </location>
</feature>
<dbReference type="EMBL" id="JAWIIJ010000002">
    <property type="protein sequence ID" value="MDV2077883.1"/>
    <property type="molecule type" value="Genomic_DNA"/>
</dbReference>
<evidence type="ECO:0000313" key="3">
    <source>
        <dbReference type="Proteomes" id="UP001269819"/>
    </source>
</evidence>
<protein>
    <submittedName>
        <fullName evidence="2">DUF1835 domain-containing protein</fullName>
    </submittedName>
</protein>
<dbReference type="Pfam" id="PF08874">
    <property type="entry name" value="DUF1835"/>
    <property type="match status" value="1"/>
</dbReference>